<evidence type="ECO:0000256" key="3">
    <source>
        <dbReference type="ARBA" id="ARBA00022452"/>
    </source>
</evidence>
<dbReference type="InterPro" id="IPR013784">
    <property type="entry name" value="Carb-bd-like_fold"/>
</dbReference>
<keyword evidence="11" id="KW-1185">Reference proteome</keyword>
<keyword evidence="4" id="KW-0812">Transmembrane</keyword>
<dbReference type="Gene3D" id="2.60.40.1120">
    <property type="entry name" value="Carboxypeptidase-like, regulatory domain"/>
    <property type="match status" value="1"/>
</dbReference>
<dbReference type="InterPro" id="IPR012910">
    <property type="entry name" value="Plug_dom"/>
</dbReference>
<feature type="region of interest" description="Disordered" evidence="7">
    <location>
        <begin position="308"/>
        <end position="330"/>
    </location>
</feature>
<keyword evidence="2" id="KW-0813">Transport</keyword>
<keyword evidence="10" id="KW-0675">Receptor</keyword>
<dbReference type="GO" id="GO:0009279">
    <property type="term" value="C:cell outer membrane"/>
    <property type="evidence" value="ECO:0007669"/>
    <property type="project" value="UniProtKB-SubCell"/>
</dbReference>
<evidence type="ECO:0000259" key="8">
    <source>
        <dbReference type="Pfam" id="PF07715"/>
    </source>
</evidence>
<dbReference type="SUPFAM" id="SSF56935">
    <property type="entry name" value="Porins"/>
    <property type="match status" value="1"/>
</dbReference>
<evidence type="ECO:0000256" key="5">
    <source>
        <dbReference type="ARBA" id="ARBA00023136"/>
    </source>
</evidence>
<dbReference type="SUPFAM" id="SSF49452">
    <property type="entry name" value="Starch-binding domain-like"/>
    <property type="match status" value="1"/>
</dbReference>
<dbReference type="GO" id="GO:0030246">
    <property type="term" value="F:carbohydrate binding"/>
    <property type="evidence" value="ECO:0007669"/>
    <property type="project" value="InterPro"/>
</dbReference>
<comment type="caution">
    <text evidence="10">The sequence shown here is derived from an EMBL/GenBank/DDBJ whole genome shotgun (WGS) entry which is preliminary data.</text>
</comment>
<organism evidence="10 11">
    <name type="scientific">Dyella soli</name>
    <dbReference type="NCBI Taxonomy" id="522319"/>
    <lineage>
        <taxon>Bacteria</taxon>
        <taxon>Pseudomonadati</taxon>
        <taxon>Pseudomonadota</taxon>
        <taxon>Gammaproteobacteria</taxon>
        <taxon>Lysobacterales</taxon>
        <taxon>Rhodanobacteraceae</taxon>
        <taxon>Dyella</taxon>
    </lineage>
</organism>
<dbReference type="PANTHER" id="PTHR30069">
    <property type="entry name" value="TONB-DEPENDENT OUTER MEMBRANE RECEPTOR"/>
    <property type="match status" value="1"/>
</dbReference>
<evidence type="ECO:0000256" key="7">
    <source>
        <dbReference type="SAM" id="MobiDB-lite"/>
    </source>
</evidence>
<dbReference type="GO" id="GO:0015344">
    <property type="term" value="F:siderophore uptake transmembrane transporter activity"/>
    <property type="evidence" value="ECO:0007669"/>
    <property type="project" value="TreeGrafter"/>
</dbReference>
<gene>
    <name evidence="10" type="ORF">EZM97_26545</name>
</gene>
<dbReference type="Proteomes" id="UP000291822">
    <property type="component" value="Unassembled WGS sequence"/>
</dbReference>
<evidence type="ECO:0000313" key="11">
    <source>
        <dbReference type="Proteomes" id="UP000291822"/>
    </source>
</evidence>
<evidence type="ECO:0000256" key="1">
    <source>
        <dbReference type="ARBA" id="ARBA00004571"/>
    </source>
</evidence>
<feature type="compositionally biased region" description="Polar residues" evidence="7">
    <location>
        <begin position="446"/>
        <end position="459"/>
    </location>
</feature>
<dbReference type="InterPro" id="IPR039426">
    <property type="entry name" value="TonB-dep_rcpt-like"/>
</dbReference>
<evidence type="ECO:0000256" key="6">
    <source>
        <dbReference type="ARBA" id="ARBA00023237"/>
    </source>
</evidence>
<evidence type="ECO:0000256" key="4">
    <source>
        <dbReference type="ARBA" id="ARBA00022692"/>
    </source>
</evidence>
<proteinExistence type="predicted"/>
<keyword evidence="3" id="KW-1134">Transmembrane beta strand</keyword>
<evidence type="ECO:0000313" key="10">
    <source>
        <dbReference type="EMBL" id="TCI08723.1"/>
    </source>
</evidence>
<dbReference type="InterPro" id="IPR057601">
    <property type="entry name" value="Oar-like_b-barrel"/>
</dbReference>
<dbReference type="Pfam" id="PF13620">
    <property type="entry name" value="CarboxypepD_reg"/>
    <property type="match status" value="1"/>
</dbReference>
<evidence type="ECO:0000256" key="2">
    <source>
        <dbReference type="ARBA" id="ARBA00022448"/>
    </source>
</evidence>
<dbReference type="GO" id="GO:0044718">
    <property type="term" value="P:siderophore transmembrane transport"/>
    <property type="evidence" value="ECO:0007669"/>
    <property type="project" value="TreeGrafter"/>
</dbReference>
<dbReference type="EMBL" id="SJTG01000004">
    <property type="protein sequence ID" value="TCI08723.1"/>
    <property type="molecule type" value="Genomic_DNA"/>
</dbReference>
<evidence type="ECO:0000259" key="9">
    <source>
        <dbReference type="Pfam" id="PF25183"/>
    </source>
</evidence>
<sequence>MGVAGTAFGQATTGNIFGQAQPGQTVIVSGSTGVTRQAVVDETGRFRFGNLPLGDYKVSLQRDGATIMERNDVTLVVGAGTEVNFNLDIQATSLDAVSVSASALPSIDVASVDSRTVLTAKDLERLPLARHAEAIALLAPGAVSGSGAFTGPTGQSLVSFGGASVSENAYYINGFNTTDPLAAMGGIGLPYGAVDQQEVYTGGYSAMYGRSDGGVISQVGKRGTNQWKFGGQVLWSPRSLASDPRNLYFPDQALPDGYDYTNASQPGTIYRSRKNNTSWTTVYSAYAGGPLIKDRLYLFVAAEAEKQQGTSTTPVTSSQPANNQHATSRPKHYAKLDWNINANNILELTSIGSKQAYAGSLYDYDYATGRQGDRFGFDTSTKTSSDITIGKITSYVTDDLTLSATYGINKVTSTSSVPGDDPTRPFLSAVTNQDPSITGGTPIRNGVTSSTIGSPHSTSQARGLRLDAEYRLGNHQLAAGIDNMRYNSRNIGKTLSGPGYAWIYGKTARPDVALVPSLGVGAPGGDGYFVHRYISSSLTSSSVDQKAQYIEDRWQVSDRWLLSLGLRNDQFTNFNNVGQAYVRNTNQWAPRLGFAWDVLGDASFKLYGNLGRYYLALPTSVAIRGASASTMTSEYFTYTGIDPVTGAPTGLAPIGPGPVSSNGEYGQAPDPRTVAARDLKSQYQDEAILGFSKQLGSDWVYGAKATVRKLQTAIDDVCDYKKLEAKAKSQGIDVDAVNISHGCLIFNPGQTNTFLLSRKDGSGYEQVRMSAKDWGFDGGAKRKYYALDLFVEHPFDGKWHGRVDYTFSRSYGNTEGQVLSTLGQDDVSKTQDWDFASLMANSNGVLSNDRTHQLKIYGAYQVTSEWMVSGSLRVNSGAPRACLGYFGNDESDPAGYRSSYRFCGGKSSALGSNGRLPWTRQLDAGVTYRPAFAGNKLGFNATVFNVTNERKPLSQDVRYQTSPYTVSNTYGLPTFLQPPRYVRLSASYDF</sequence>
<dbReference type="Pfam" id="PF07715">
    <property type="entry name" value="Plug"/>
    <property type="match status" value="1"/>
</dbReference>
<comment type="subcellular location">
    <subcellularLocation>
        <location evidence="1">Cell outer membrane</location>
        <topology evidence="1">Multi-pass membrane protein</topology>
    </subcellularLocation>
</comment>
<dbReference type="InterPro" id="IPR037066">
    <property type="entry name" value="Plug_dom_sf"/>
</dbReference>
<dbReference type="AlphaFoldDB" id="A0A4R0YS58"/>
<feature type="region of interest" description="Disordered" evidence="7">
    <location>
        <begin position="430"/>
        <end position="459"/>
    </location>
</feature>
<keyword evidence="5" id="KW-0472">Membrane</keyword>
<reference evidence="10 11" key="1">
    <citation type="submission" date="2019-02" db="EMBL/GenBank/DDBJ databases">
        <title>Dyella amyloliquefaciens sp. nov., isolated from forest soil.</title>
        <authorList>
            <person name="Gao Z.-H."/>
            <person name="Qiu L.-H."/>
        </authorList>
    </citation>
    <scope>NUCLEOTIDE SEQUENCE [LARGE SCALE GENOMIC DNA]</scope>
    <source>
        <strain evidence="10 11">KACC 12747</strain>
    </source>
</reference>
<feature type="compositionally biased region" description="Polar residues" evidence="7">
    <location>
        <begin position="308"/>
        <end position="327"/>
    </location>
</feature>
<dbReference type="Gene3D" id="2.170.130.10">
    <property type="entry name" value="TonB-dependent receptor, plug domain"/>
    <property type="match status" value="1"/>
</dbReference>
<keyword evidence="6" id="KW-0998">Cell outer membrane</keyword>
<dbReference type="Pfam" id="PF25183">
    <property type="entry name" value="OMP_b-brl_4"/>
    <property type="match status" value="1"/>
</dbReference>
<dbReference type="PANTHER" id="PTHR30069:SF46">
    <property type="entry name" value="OAR PROTEIN"/>
    <property type="match status" value="1"/>
</dbReference>
<protein>
    <submittedName>
        <fullName evidence="10">TonB-dependent receptor</fullName>
    </submittedName>
</protein>
<name>A0A4R0YS58_9GAMM</name>
<feature type="compositionally biased region" description="Polar residues" evidence="7">
    <location>
        <begin position="430"/>
        <end position="439"/>
    </location>
</feature>
<dbReference type="InterPro" id="IPR036942">
    <property type="entry name" value="Beta-barrel_TonB_sf"/>
</dbReference>
<feature type="domain" description="TonB-dependent receptor plug" evidence="8">
    <location>
        <begin position="113"/>
        <end position="214"/>
    </location>
</feature>
<dbReference type="Gene3D" id="2.40.170.20">
    <property type="entry name" value="TonB-dependent receptor, beta-barrel domain"/>
    <property type="match status" value="1"/>
</dbReference>
<feature type="domain" description="TonB-dependent transporter Oar-like beta-barrel" evidence="9">
    <location>
        <begin position="323"/>
        <end position="863"/>
    </location>
</feature>
<accession>A0A4R0YS58</accession>